<reference evidence="4" key="1">
    <citation type="journal article" date="2019" name="Microbiol. Resour. Announc.">
        <title>Complete Genome Sequence of Rubrobacter xylanophilus Strain AA3-22, Isolated from Arima Onsen in Japan.</title>
        <authorList>
            <person name="Tomariguchi N."/>
            <person name="Miyazaki K."/>
        </authorList>
    </citation>
    <scope>NUCLEOTIDE SEQUENCE [LARGE SCALE GENOMIC DNA]</scope>
    <source>
        <strain evidence="4">AA3-22</strain>
    </source>
</reference>
<evidence type="ECO:0000259" key="2">
    <source>
        <dbReference type="PROSITE" id="PS51192"/>
    </source>
</evidence>
<dbReference type="PANTHER" id="PTHR45766">
    <property type="entry name" value="DNA ANNEALING HELICASE AND ENDONUCLEASE ZRANB3 FAMILY MEMBER"/>
    <property type="match status" value="1"/>
</dbReference>
<dbReference type="SUPFAM" id="SSF52540">
    <property type="entry name" value="P-loop containing nucleoside triphosphate hydrolases"/>
    <property type="match status" value="1"/>
</dbReference>
<dbReference type="Pfam" id="PF13091">
    <property type="entry name" value="PLDc_2"/>
    <property type="match status" value="1"/>
</dbReference>
<dbReference type="PROSITE" id="PS51194">
    <property type="entry name" value="HELICASE_CTER"/>
    <property type="match status" value="1"/>
</dbReference>
<sequence length="1113" mass="125064">MIFKPEVVTNKKGETVAKALAGYWQGLLGAMKEPPKLAISTAYFNLGGFNLLADQLEQAAHVRLMLGAEPDVAEDLSRLRHLTGDHLPEEDGRIRLAEALKEHHRLMEEDRNLIAFSRKADEQISRMIAWLRSERVEVRLLKGRFLHGKAFIVETNHDGVLAGSSNFTYAGLARNIELNLGQYQPSVVKEVMDWYEDNWDAAQPFDLAGLYEKRFGEYDPYVIYLKMLWERYKNELGREESPPGLDLTGFQRDGLYRAMDYLRRNNGVLIADGVGLGKTYLAGELIRQATQDRRQRVLLIAPAALRDGPWKQFLDEYFLGGVQVVSFQELAGEPALGGTGKRVLRHHPNDYAMVVIDEAHAYRNPETNRAKTLRQLLAGSPPKQVVLLTATPVNNSLWDLYYLLSYFIRNDAAFLEAGIPSLRKHFKEANAEDPDNLSPDKLFDVLDAVAVRRTRRFVKRFYPNERIKRGDTEITIAFPQPTVLRESYELDDLLRDFFPRFAHALGADVKAADSPLPSPEDFDYGKQLTLARYAPSAYRTDGEPDAFELQAAGLLSSGLLKRFESSAHAFARTCRKMACSHTRFLEALEKGWVLTSDALAAWNRTDSDEFDPEAIAGGRRDHASNYDVQKLREAVRADRELLEGFAAEAEQVSNESDPKLNALVEALVKIAKEAKDEAVSKDDERNKRKVIIFSYYADTVEWIKKRLEKECAEDPRLAPYRDRLATVTGSSVGSEDVLFGFAPVSSQAPAGRNEDKYDLLIATDVLAEGVNLQQARHIINFDLPWNPMRLVQRHGRIDRIGSPHSRVYLRCFFPSKDLDALLGLEATLQRKITQAAKSIGVEGEIVPGSKSSDQVFAHTKEQIEALFREDATLFEQAEDTGTLSGEEFRRELANALNDTHWRNSVKDLPWVAGSGKISEGPGGFVFCARVGDHPRPQYRWVPIAEDGASIQAEAIVEDTLTCLGKAVCSPETERVLPESIADLAYDAWEAARRHIFERWIEATDPANTQPAIPKPMRDAADLLRTHPPGDLSTDRLHRLLDTIEAPYDTRIQRMMRKALDAHGDVRERVAAVIRLVEDLGLEPPPEVEPLPEIEKEDVNLVAWMALVPGDNGA</sequence>
<dbReference type="InterPro" id="IPR038718">
    <property type="entry name" value="SNF2-like_sf"/>
</dbReference>
<dbReference type="GO" id="GO:0005524">
    <property type="term" value="F:ATP binding"/>
    <property type="evidence" value="ECO:0007669"/>
    <property type="project" value="InterPro"/>
</dbReference>
<dbReference type="PANTHER" id="PTHR45766:SF6">
    <property type="entry name" value="SWI_SNF-RELATED MATRIX-ASSOCIATED ACTIN-DEPENDENT REGULATOR OF CHROMATIN SUBFAMILY A-LIKE PROTEIN 1"/>
    <property type="match status" value="1"/>
</dbReference>
<proteinExistence type="predicted"/>
<dbReference type="Gene3D" id="3.40.50.10810">
    <property type="entry name" value="Tandem AAA-ATPase domain"/>
    <property type="match status" value="1"/>
</dbReference>
<keyword evidence="4" id="KW-0067">ATP-binding</keyword>
<organism evidence="4 5">
    <name type="scientific">Rubrobacter xylanophilus</name>
    <dbReference type="NCBI Taxonomy" id="49319"/>
    <lineage>
        <taxon>Bacteria</taxon>
        <taxon>Bacillati</taxon>
        <taxon>Actinomycetota</taxon>
        <taxon>Rubrobacteria</taxon>
        <taxon>Rubrobacterales</taxon>
        <taxon>Rubrobacteraceae</taxon>
        <taxon>Rubrobacter</taxon>
    </lineage>
</organism>
<feature type="domain" description="Helicase ATP-binding" evidence="2">
    <location>
        <begin position="259"/>
        <end position="410"/>
    </location>
</feature>
<dbReference type="GO" id="GO:0016787">
    <property type="term" value="F:hydrolase activity"/>
    <property type="evidence" value="ECO:0007669"/>
    <property type="project" value="UniProtKB-KW"/>
</dbReference>
<dbReference type="SUPFAM" id="SSF56024">
    <property type="entry name" value="Phospholipase D/nuclease"/>
    <property type="match status" value="1"/>
</dbReference>
<dbReference type="GO" id="GO:0004386">
    <property type="term" value="F:helicase activity"/>
    <property type="evidence" value="ECO:0007669"/>
    <property type="project" value="UniProtKB-KW"/>
</dbReference>
<dbReference type="SMART" id="SM00487">
    <property type="entry name" value="DEXDc"/>
    <property type="match status" value="1"/>
</dbReference>
<dbReference type="Pfam" id="PF00176">
    <property type="entry name" value="SNF2-rel_dom"/>
    <property type="match status" value="1"/>
</dbReference>
<keyword evidence="5" id="KW-1185">Reference proteome</keyword>
<dbReference type="CDD" id="cd18793">
    <property type="entry name" value="SF2_C_SNF"/>
    <property type="match status" value="1"/>
</dbReference>
<dbReference type="RefSeq" id="WP_143527319.1">
    <property type="nucleotide sequence ID" value="NZ_AP019791.1"/>
</dbReference>
<dbReference type="PROSITE" id="PS51192">
    <property type="entry name" value="HELICASE_ATP_BIND_1"/>
    <property type="match status" value="1"/>
</dbReference>
<dbReference type="SMART" id="SM00490">
    <property type="entry name" value="HELICc"/>
    <property type="match status" value="1"/>
</dbReference>
<keyword evidence="4" id="KW-0547">Nucleotide-binding</keyword>
<keyword evidence="4" id="KW-0347">Helicase</keyword>
<protein>
    <submittedName>
        <fullName evidence="4">Helicase</fullName>
    </submittedName>
</protein>
<dbReference type="CDD" id="cd09178">
    <property type="entry name" value="PLDc_N_Snf2_like"/>
    <property type="match status" value="1"/>
</dbReference>
<evidence type="ECO:0000313" key="5">
    <source>
        <dbReference type="Proteomes" id="UP000318065"/>
    </source>
</evidence>
<evidence type="ECO:0000313" key="4">
    <source>
        <dbReference type="EMBL" id="BBL79300.1"/>
    </source>
</evidence>
<gene>
    <name evidence="4" type="ORF">RxyAA322_11540</name>
</gene>
<dbReference type="InterPro" id="IPR025202">
    <property type="entry name" value="PLD-like_dom"/>
</dbReference>
<dbReference type="EMBL" id="AP019791">
    <property type="protein sequence ID" value="BBL79300.1"/>
    <property type="molecule type" value="Genomic_DNA"/>
</dbReference>
<dbReference type="Proteomes" id="UP000318065">
    <property type="component" value="Chromosome"/>
</dbReference>
<keyword evidence="1" id="KW-0378">Hydrolase</keyword>
<dbReference type="InterPro" id="IPR049730">
    <property type="entry name" value="SNF2/RAD54-like_C"/>
</dbReference>
<evidence type="ECO:0000256" key="1">
    <source>
        <dbReference type="ARBA" id="ARBA00022801"/>
    </source>
</evidence>
<accession>A0A510HH49</accession>
<dbReference type="InterPro" id="IPR001650">
    <property type="entry name" value="Helicase_C-like"/>
</dbReference>
<dbReference type="Gene3D" id="3.30.870.10">
    <property type="entry name" value="Endonuclease Chain A"/>
    <property type="match status" value="1"/>
</dbReference>
<dbReference type="AlphaFoldDB" id="A0A510HH49"/>
<dbReference type="OrthoDB" id="9814088at2"/>
<dbReference type="InterPro" id="IPR014001">
    <property type="entry name" value="Helicase_ATP-bd"/>
</dbReference>
<feature type="domain" description="Helicase C-terminal" evidence="3">
    <location>
        <begin position="662"/>
        <end position="845"/>
    </location>
</feature>
<dbReference type="InterPro" id="IPR000330">
    <property type="entry name" value="SNF2_N"/>
</dbReference>
<dbReference type="InterPro" id="IPR027417">
    <property type="entry name" value="P-loop_NTPase"/>
</dbReference>
<dbReference type="Pfam" id="PF00271">
    <property type="entry name" value="Helicase_C"/>
    <property type="match status" value="1"/>
</dbReference>
<dbReference type="Gene3D" id="3.40.50.300">
    <property type="entry name" value="P-loop containing nucleotide triphosphate hydrolases"/>
    <property type="match status" value="1"/>
</dbReference>
<evidence type="ECO:0000259" key="3">
    <source>
        <dbReference type="PROSITE" id="PS51194"/>
    </source>
</evidence>
<name>A0A510HH49_9ACTN</name>